<accession>A0A0H5QQH0</accession>
<sequence>MKNINIQMHYLLKAVGPISHHVITARRIYHDKMKATKTEKPAKANATRNTALILTIPIPENTVSKMLRAQLRSSTSNLIGAKGWYLHPRSPRSPINLLIIATSSNMTFHN</sequence>
<dbReference type="AlphaFoldDB" id="A0A0H5QQH0"/>
<proteinExistence type="predicted"/>
<evidence type="ECO:0000313" key="1">
    <source>
        <dbReference type="EMBL" id="CRZ04320.1"/>
    </source>
</evidence>
<organism evidence="1">
    <name type="scientific">Spongospora subterranea</name>
    <dbReference type="NCBI Taxonomy" id="70186"/>
    <lineage>
        <taxon>Eukaryota</taxon>
        <taxon>Sar</taxon>
        <taxon>Rhizaria</taxon>
        <taxon>Endomyxa</taxon>
        <taxon>Phytomyxea</taxon>
        <taxon>Plasmodiophorida</taxon>
        <taxon>Plasmodiophoridae</taxon>
        <taxon>Spongospora</taxon>
    </lineage>
</organism>
<name>A0A0H5QQH0_9EUKA</name>
<protein>
    <submittedName>
        <fullName evidence="1">Uncharacterized protein</fullName>
    </submittedName>
</protein>
<dbReference type="EMBL" id="HACM01003878">
    <property type="protein sequence ID" value="CRZ04320.1"/>
    <property type="molecule type" value="Transcribed_RNA"/>
</dbReference>
<reference evidence="1" key="1">
    <citation type="submission" date="2015-04" db="EMBL/GenBank/DDBJ databases">
        <title>The genome sequence of the plant pathogenic Rhizarian Plasmodiophora brassicae reveals insights in its biotrophic life cycle and the origin of chitin synthesis.</title>
        <authorList>
            <person name="Schwelm A."/>
            <person name="Fogelqvist J."/>
            <person name="Knaust A."/>
            <person name="Julke S."/>
            <person name="Lilja T."/>
            <person name="Dhandapani V."/>
            <person name="Bonilla-Rosso G."/>
            <person name="Karlsson M."/>
            <person name="Shevchenko A."/>
            <person name="Choi S.R."/>
            <person name="Kim H.G."/>
            <person name="Park J.Y."/>
            <person name="Lim Y.P."/>
            <person name="Ludwig-Muller J."/>
            <person name="Dixelius C."/>
        </authorList>
    </citation>
    <scope>NUCLEOTIDE SEQUENCE</scope>
    <source>
        <tissue evidence="1">Potato root galls</tissue>
    </source>
</reference>